<feature type="transmembrane region" description="Helical" evidence="1">
    <location>
        <begin position="78"/>
        <end position="96"/>
    </location>
</feature>
<comment type="caution">
    <text evidence="2">The sequence shown here is derived from an EMBL/GenBank/DDBJ whole genome shotgun (WGS) entry which is preliminary data.</text>
</comment>
<dbReference type="AlphaFoldDB" id="A0A919PZP3"/>
<name>A0A919PZP3_9ACTN</name>
<dbReference type="EMBL" id="BONQ01000151">
    <property type="protein sequence ID" value="GIG51245.1"/>
    <property type="molecule type" value="Genomic_DNA"/>
</dbReference>
<feature type="transmembrane region" description="Helical" evidence="1">
    <location>
        <begin position="12"/>
        <end position="30"/>
    </location>
</feature>
<keyword evidence="3" id="KW-1185">Reference proteome</keyword>
<proteinExistence type="predicted"/>
<sequence length="162" mass="17108">MAIFGRTRTATGAGVLATLLLVLLFGNQIFTEWVDRHADTNTVWGWFLKMLTWPRWWLVPRDDSGKAARELLANDLKALLLILFTALILAVAGKSIGTGGGAFIIGWAALIFGAALAAFVTVFILADPTLLGAFAAAAAASGYGLFVGWIVGIAVTTGKRGD</sequence>
<evidence type="ECO:0000256" key="1">
    <source>
        <dbReference type="SAM" id="Phobius"/>
    </source>
</evidence>
<gene>
    <name evidence="2" type="ORF">Dsi01nite_092860</name>
</gene>
<feature type="transmembrane region" description="Helical" evidence="1">
    <location>
        <begin position="102"/>
        <end position="126"/>
    </location>
</feature>
<protein>
    <submittedName>
        <fullName evidence="2">Uncharacterized protein</fullName>
    </submittedName>
</protein>
<keyword evidence="1" id="KW-0812">Transmembrane</keyword>
<evidence type="ECO:0000313" key="2">
    <source>
        <dbReference type="EMBL" id="GIG51245.1"/>
    </source>
</evidence>
<accession>A0A919PZP3</accession>
<dbReference type="RefSeq" id="WP_203852853.1">
    <property type="nucleotide sequence ID" value="NZ_BAAAVW010000031.1"/>
</dbReference>
<evidence type="ECO:0000313" key="3">
    <source>
        <dbReference type="Proteomes" id="UP000660611"/>
    </source>
</evidence>
<keyword evidence="1" id="KW-1133">Transmembrane helix</keyword>
<dbReference type="Proteomes" id="UP000660611">
    <property type="component" value="Unassembled WGS sequence"/>
</dbReference>
<organism evidence="2 3">
    <name type="scientific">Dactylosporangium siamense</name>
    <dbReference type="NCBI Taxonomy" id="685454"/>
    <lineage>
        <taxon>Bacteria</taxon>
        <taxon>Bacillati</taxon>
        <taxon>Actinomycetota</taxon>
        <taxon>Actinomycetes</taxon>
        <taxon>Micromonosporales</taxon>
        <taxon>Micromonosporaceae</taxon>
        <taxon>Dactylosporangium</taxon>
    </lineage>
</organism>
<keyword evidence="1" id="KW-0472">Membrane</keyword>
<feature type="transmembrane region" description="Helical" evidence="1">
    <location>
        <begin position="133"/>
        <end position="155"/>
    </location>
</feature>
<reference evidence="2" key="1">
    <citation type="submission" date="2021-01" db="EMBL/GenBank/DDBJ databases">
        <title>Whole genome shotgun sequence of Dactylosporangium siamense NBRC 106093.</title>
        <authorList>
            <person name="Komaki H."/>
            <person name="Tamura T."/>
        </authorList>
    </citation>
    <scope>NUCLEOTIDE SEQUENCE</scope>
    <source>
        <strain evidence="2">NBRC 106093</strain>
    </source>
</reference>